<accession>A0AAU6Q3X7</accession>
<sequence length="120" mass="13238">MNQRPDIYRLLSAFSGEPRSPYDALRASGLWWGEDGDALPPELRGLLKQLSQDGRIRWVVWKQGDVVMREGYVLTGCGEVALDGYLAQYGPVRPKLAEVALDNKRADLLALLQARAGGLA</sequence>
<reference evidence="1" key="1">
    <citation type="submission" date="2024-03" db="EMBL/GenBank/DDBJ databases">
        <title>Deinococcus weizhi sp. nov., isolated from human skin.</title>
        <authorList>
            <person name="Wei Z."/>
            <person name="Tian F."/>
            <person name="Yang C."/>
            <person name="Xin L.T."/>
            <person name="Wen Z.J."/>
            <person name="Lan K.C."/>
            <person name="Yu L."/>
            <person name="Zhe W."/>
            <person name="Dan F.D."/>
            <person name="Jun W."/>
            <person name="Rui Z."/>
            <person name="Yong X.J."/>
            <person name="Ting Y."/>
            <person name="Wei X."/>
            <person name="Xu Z.G."/>
            <person name="Xin Z."/>
            <person name="Dong F.G."/>
            <person name="Ni X.M."/>
            <person name="Zheng M.G."/>
            <person name="Chun Y."/>
            <person name="Qian W.X."/>
        </authorList>
    </citation>
    <scope>NUCLEOTIDE SEQUENCE</scope>
    <source>
        <strain evidence="1">VB142</strain>
    </source>
</reference>
<dbReference type="EMBL" id="CP149782">
    <property type="protein sequence ID" value="WYF45041.1"/>
    <property type="molecule type" value="Genomic_DNA"/>
</dbReference>
<dbReference type="RefSeq" id="WP_339096213.1">
    <property type="nucleotide sequence ID" value="NZ_CP149782.1"/>
</dbReference>
<organism evidence="1">
    <name type="scientific">Deinococcus sp. VB142</name>
    <dbReference type="NCBI Taxonomy" id="3112952"/>
    <lineage>
        <taxon>Bacteria</taxon>
        <taxon>Thermotogati</taxon>
        <taxon>Deinococcota</taxon>
        <taxon>Deinococci</taxon>
        <taxon>Deinococcales</taxon>
        <taxon>Deinococcaceae</taxon>
        <taxon>Deinococcus</taxon>
    </lineage>
</organism>
<gene>
    <name evidence="1" type="ORF">WDJ50_02670</name>
</gene>
<name>A0AAU6Q3X7_9DEIO</name>
<protein>
    <submittedName>
        <fullName evidence="1">Uncharacterized protein</fullName>
    </submittedName>
</protein>
<dbReference type="AlphaFoldDB" id="A0AAU6Q3X7"/>
<proteinExistence type="predicted"/>
<evidence type="ECO:0000313" key="1">
    <source>
        <dbReference type="EMBL" id="WYF45041.1"/>
    </source>
</evidence>